<protein>
    <submittedName>
        <fullName evidence="1">Uncharacterized protein</fullName>
    </submittedName>
</protein>
<proteinExistence type="predicted"/>
<organism evidence="1">
    <name type="scientific">Arundo donax</name>
    <name type="common">Giant reed</name>
    <name type="synonym">Donax arundinaceus</name>
    <dbReference type="NCBI Taxonomy" id="35708"/>
    <lineage>
        <taxon>Eukaryota</taxon>
        <taxon>Viridiplantae</taxon>
        <taxon>Streptophyta</taxon>
        <taxon>Embryophyta</taxon>
        <taxon>Tracheophyta</taxon>
        <taxon>Spermatophyta</taxon>
        <taxon>Magnoliopsida</taxon>
        <taxon>Liliopsida</taxon>
        <taxon>Poales</taxon>
        <taxon>Poaceae</taxon>
        <taxon>PACMAD clade</taxon>
        <taxon>Arundinoideae</taxon>
        <taxon>Arundineae</taxon>
        <taxon>Arundo</taxon>
    </lineage>
</organism>
<evidence type="ECO:0000313" key="1">
    <source>
        <dbReference type="EMBL" id="JAE09310.1"/>
    </source>
</evidence>
<reference evidence="1" key="2">
    <citation type="journal article" date="2015" name="Data Brief">
        <title>Shoot transcriptome of the giant reed, Arundo donax.</title>
        <authorList>
            <person name="Barrero R.A."/>
            <person name="Guerrero F.D."/>
            <person name="Moolhuijzen P."/>
            <person name="Goolsby J.A."/>
            <person name="Tidwell J."/>
            <person name="Bellgard S.E."/>
            <person name="Bellgard M.I."/>
        </authorList>
    </citation>
    <scope>NUCLEOTIDE SEQUENCE</scope>
    <source>
        <tissue evidence="1">Shoot tissue taken approximately 20 cm above the soil surface</tissue>
    </source>
</reference>
<reference evidence="1" key="1">
    <citation type="submission" date="2014-09" db="EMBL/GenBank/DDBJ databases">
        <authorList>
            <person name="Magalhaes I.L.F."/>
            <person name="Oliveira U."/>
            <person name="Santos F.R."/>
            <person name="Vidigal T.H.D.A."/>
            <person name="Brescovit A.D."/>
            <person name="Santos A.J."/>
        </authorList>
    </citation>
    <scope>NUCLEOTIDE SEQUENCE</scope>
    <source>
        <tissue evidence="1">Shoot tissue taken approximately 20 cm above the soil surface</tissue>
    </source>
</reference>
<dbReference type="EMBL" id="GBRH01188586">
    <property type="protein sequence ID" value="JAE09310.1"/>
    <property type="molecule type" value="Transcribed_RNA"/>
</dbReference>
<sequence length="24" mass="2812">MLILGLDIHCYNNLHGIATMYHLR</sequence>
<dbReference type="AlphaFoldDB" id="A0A0A9F8D7"/>
<name>A0A0A9F8D7_ARUDO</name>
<accession>A0A0A9F8D7</accession>